<keyword evidence="2" id="KW-1185">Reference proteome</keyword>
<gene>
    <name evidence="1" type="ORF">PFLUV_G00054150</name>
</gene>
<organism evidence="1 2">
    <name type="scientific">Perca fluviatilis</name>
    <name type="common">European perch</name>
    <dbReference type="NCBI Taxonomy" id="8168"/>
    <lineage>
        <taxon>Eukaryota</taxon>
        <taxon>Metazoa</taxon>
        <taxon>Chordata</taxon>
        <taxon>Craniata</taxon>
        <taxon>Vertebrata</taxon>
        <taxon>Euteleostomi</taxon>
        <taxon>Actinopterygii</taxon>
        <taxon>Neopterygii</taxon>
        <taxon>Teleostei</taxon>
        <taxon>Neoteleostei</taxon>
        <taxon>Acanthomorphata</taxon>
        <taxon>Eupercaria</taxon>
        <taxon>Perciformes</taxon>
        <taxon>Percoidei</taxon>
        <taxon>Percidae</taxon>
        <taxon>Percinae</taxon>
        <taxon>Perca</taxon>
    </lineage>
</organism>
<dbReference type="Proteomes" id="UP000465112">
    <property type="component" value="Chromosome 5"/>
</dbReference>
<protein>
    <submittedName>
        <fullName evidence="1">Uncharacterized protein</fullName>
    </submittedName>
</protein>
<reference evidence="1 2" key="1">
    <citation type="submission" date="2019-06" db="EMBL/GenBank/DDBJ databases">
        <title>A chromosome-scale genome assembly of the European perch, Perca fluviatilis.</title>
        <authorList>
            <person name="Roques C."/>
            <person name="Zahm M."/>
            <person name="Cabau C."/>
            <person name="Klopp C."/>
            <person name="Bouchez O."/>
            <person name="Donnadieu C."/>
            <person name="Kuhl H."/>
            <person name="Gislard M."/>
            <person name="Guendouz S."/>
            <person name="Journot L."/>
            <person name="Haffray P."/>
            <person name="Bestin A."/>
            <person name="Morvezen R."/>
            <person name="Feron R."/>
            <person name="Wen M."/>
            <person name="Jouanno E."/>
            <person name="Herpin A."/>
            <person name="Schartl M."/>
            <person name="Postlethwait J."/>
            <person name="Schaerlinger B."/>
            <person name="Chardard D."/>
            <person name="Lecocq T."/>
            <person name="Poncet C."/>
            <person name="Jaffrelo L."/>
            <person name="Lampietro C."/>
            <person name="Guiguen Y."/>
        </authorList>
    </citation>
    <scope>NUCLEOTIDE SEQUENCE [LARGE SCALE GENOMIC DNA]</scope>
    <source>
        <tissue evidence="1">Blood</tissue>
    </source>
</reference>
<accession>A0A6A5EL69</accession>
<sequence>MMVLRYNIVVFGDIDVFSHNISWCNLQQPCINHTLAFFLQSVEKFGFPLRAWIFLTLSGKTADFHLMTSRASLFQTQHAP</sequence>
<dbReference type="EMBL" id="VHII01000005">
    <property type="protein sequence ID" value="KAF1390057.1"/>
    <property type="molecule type" value="Genomic_DNA"/>
</dbReference>
<evidence type="ECO:0000313" key="2">
    <source>
        <dbReference type="Proteomes" id="UP000465112"/>
    </source>
</evidence>
<evidence type="ECO:0000313" key="1">
    <source>
        <dbReference type="EMBL" id="KAF1390057.1"/>
    </source>
</evidence>
<comment type="caution">
    <text evidence="1">The sequence shown here is derived from an EMBL/GenBank/DDBJ whole genome shotgun (WGS) entry which is preliminary data.</text>
</comment>
<proteinExistence type="predicted"/>
<dbReference type="AlphaFoldDB" id="A0A6A5EL69"/>
<name>A0A6A5EL69_PERFL</name>